<accession>A0ABT2I1X5</accession>
<evidence type="ECO:0000256" key="3">
    <source>
        <dbReference type="ARBA" id="ARBA00022729"/>
    </source>
</evidence>
<dbReference type="SUPFAM" id="SSF50876">
    <property type="entry name" value="Avidin/streptavidin"/>
    <property type="match status" value="1"/>
</dbReference>
<proteinExistence type="predicted"/>
<dbReference type="InterPro" id="IPR036896">
    <property type="entry name" value="Avidin-like_sf"/>
</dbReference>
<dbReference type="Pfam" id="PF01382">
    <property type="entry name" value="Avidin"/>
    <property type="match status" value="1"/>
</dbReference>
<comment type="subcellular location">
    <subcellularLocation>
        <location evidence="1">Secreted</location>
    </subcellularLocation>
</comment>
<sequence length="261" mass="27324">MTVAGTWENEYGSRMTLAVDGAGVFGIYESTTGSTGRYRVVGHQSQESPTPEAGQPVALAIAWHSVAGGPADASWNWVSALGGQISVVDGAEVLSASHLLVATSDFPGLCRQGVFCDKLTYRRVATAPAFPGHMKCGELQIVDVLAGCWQAGDGTVLDIHVRPEPDDRFGVLGGCLTVGGQALEIVGFSDVNAVRDRIGFQSVAITALDRARNATVALGGWIEQASGVLTLQLLTNHATGPADTYLQTAIRPLQFLRSDGG</sequence>
<name>A0ABT2I1X5_9SPHN</name>
<keyword evidence="2" id="KW-0964">Secreted</keyword>
<evidence type="ECO:0000313" key="4">
    <source>
        <dbReference type="EMBL" id="MCT2398810.1"/>
    </source>
</evidence>
<organism evidence="4 5">
    <name type="scientific">Novosphingobium mangrovi</name>
    <name type="common">ex Huang et al. 2023</name>
    <dbReference type="NCBI Taxonomy" id="2976432"/>
    <lineage>
        <taxon>Bacteria</taxon>
        <taxon>Pseudomonadati</taxon>
        <taxon>Pseudomonadota</taxon>
        <taxon>Alphaproteobacteria</taxon>
        <taxon>Sphingomonadales</taxon>
        <taxon>Sphingomonadaceae</taxon>
        <taxon>Novosphingobium</taxon>
    </lineage>
</organism>
<keyword evidence="5" id="KW-1185">Reference proteome</keyword>
<protein>
    <submittedName>
        <fullName evidence="4">Avidin/streptavidin family protein</fullName>
    </submittedName>
</protein>
<keyword evidence="3" id="KW-0732">Signal</keyword>
<evidence type="ECO:0000313" key="5">
    <source>
        <dbReference type="Proteomes" id="UP001165583"/>
    </source>
</evidence>
<dbReference type="Gene3D" id="2.40.128.30">
    <property type="entry name" value="Avidin-like"/>
    <property type="match status" value="1"/>
</dbReference>
<dbReference type="InterPro" id="IPR005468">
    <property type="entry name" value="Avidin/str"/>
</dbReference>
<dbReference type="RefSeq" id="WP_260044314.1">
    <property type="nucleotide sequence ID" value="NZ_JANZXA010000002.1"/>
</dbReference>
<reference evidence="4" key="1">
    <citation type="submission" date="2022-09" db="EMBL/GenBank/DDBJ databases">
        <title>Novosphingobium sp. Nov., a polycyclic aromatic hydrocarbon-degrading bacterium isolated form mangrove sediments in HongKong.</title>
        <authorList>
            <person name="Hu Z."/>
        </authorList>
    </citation>
    <scope>NUCLEOTIDE SEQUENCE</scope>
    <source>
        <strain evidence="4">HK4-1</strain>
    </source>
</reference>
<comment type="caution">
    <text evidence="4">The sequence shown here is derived from an EMBL/GenBank/DDBJ whole genome shotgun (WGS) entry which is preliminary data.</text>
</comment>
<dbReference type="EMBL" id="JANZXA010000002">
    <property type="protein sequence ID" value="MCT2398810.1"/>
    <property type="molecule type" value="Genomic_DNA"/>
</dbReference>
<dbReference type="Proteomes" id="UP001165583">
    <property type="component" value="Unassembled WGS sequence"/>
</dbReference>
<gene>
    <name evidence="4" type="ORF">NZK81_04565</name>
</gene>
<evidence type="ECO:0000256" key="2">
    <source>
        <dbReference type="ARBA" id="ARBA00022525"/>
    </source>
</evidence>
<evidence type="ECO:0000256" key="1">
    <source>
        <dbReference type="ARBA" id="ARBA00004613"/>
    </source>
</evidence>